<dbReference type="InterPro" id="IPR001920">
    <property type="entry name" value="Asp/Glu_race"/>
</dbReference>
<evidence type="ECO:0000313" key="4">
    <source>
        <dbReference type="Proteomes" id="UP000320679"/>
    </source>
</evidence>
<dbReference type="EC" id="5.1.1.-" evidence="3"/>
<comment type="caution">
    <text evidence="3">The sequence shown here is derived from an EMBL/GenBank/DDBJ whole genome shotgun (WGS) entry which is preliminary data.</text>
</comment>
<dbReference type="NCBIfam" id="TIGR00035">
    <property type="entry name" value="asp_race"/>
    <property type="match status" value="1"/>
</dbReference>
<organism evidence="3 4">
    <name type="scientific">Aerophobetes bacterium</name>
    <dbReference type="NCBI Taxonomy" id="2030807"/>
    <lineage>
        <taxon>Bacteria</taxon>
        <taxon>Candidatus Aerophobota</taxon>
    </lineage>
</organism>
<evidence type="ECO:0000256" key="1">
    <source>
        <dbReference type="ARBA" id="ARBA00007847"/>
    </source>
</evidence>
<keyword evidence="2 3" id="KW-0413">Isomerase</keyword>
<dbReference type="PROSITE" id="PS00923">
    <property type="entry name" value="ASP_GLU_RACEMASE_1"/>
    <property type="match status" value="1"/>
</dbReference>
<dbReference type="SUPFAM" id="SSF53681">
    <property type="entry name" value="Aspartate/glutamate racemase"/>
    <property type="match status" value="2"/>
</dbReference>
<dbReference type="PANTHER" id="PTHR21198">
    <property type="entry name" value="GLUTAMATE RACEMASE"/>
    <property type="match status" value="1"/>
</dbReference>
<proteinExistence type="inferred from homology"/>
<evidence type="ECO:0000256" key="2">
    <source>
        <dbReference type="ARBA" id="ARBA00023235"/>
    </source>
</evidence>
<reference evidence="3 4" key="1">
    <citation type="submission" date="2019-03" db="EMBL/GenBank/DDBJ databases">
        <title>Metabolic potential of uncultured bacteria and archaea associated with petroleum seepage in deep-sea sediments.</title>
        <authorList>
            <person name="Dong X."/>
            <person name="Hubert C."/>
        </authorList>
    </citation>
    <scope>NUCLEOTIDE SEQUENCE [LARGE SCALE GENOMIC DNA]</scope>
    <source>
        <strain evidence="3">E29_bin78</strain>
    </source>
</reference>
<dbReference type="GO" id="GO:0047661">
    <property type="term" value="F:amino-acid racemase activity"/>
    <property type="evidence" value="ECO:0007669"/>
    <property type="project" value="InterPro"/>
</dbReference>
<dbReference type="Pfam" id="PF01177">
    <property type="entry name" value="Asp_Glu_race"/>
    <property type="match status" value="1"/>
</dbReference>
<dbReference type="Proteomes" id="UP000320679">
    <property type="component" value="Unassembled WGS sequence"/>
</dbReference>
<evidence type="ECO:0000313" key="3">
    <source>
        <dbReference type="EMBL" id="TET47676.1"/>
    </source>
</evidence>
<dbReference type="InterPro" id="IPR004380">
    <property type="entry name" value="Asp_race"/>
</dbReference>
<dbReference type="InterPro" id="IPR015942">
    <property type="entry name" value="Asp/Glu/hydantoin_racemase"/>
</dbReference>
<name>A0A523UYR9_UNCAE</name>
<accession>A0A523UYR9</accession>
<dbReference type="AlphaFoldDB" id="A0A523UYR9"/>
<dbReference type="Gene3D" id="3.40.50.1860">
    <property type="match status" value="2"/>
</dbReference>
<dbReference type="EMBL" id="SOJK01000077">
    <property type="protein sequence ID" value="TET47676.1"/>
    <property type="molecule type" value="Genomic_DNA"/>
</dbReference>
<dbReference type="PANTHER" id="PTHR21198:SF7">
    <property type="entry name" value="ASPARTATE-GLUTAMATE RACEMASE FAMILY"/>
    <property type="match status" value="1"/>
</dbReference>
<sequence>MVRNTIGILGGVGPYATVDLFLKIIKATPAQKDQDHLRIIIDDNPQIPDRTEAILGKGPSPLPKMIETAKNLERAGADFIVIPCNTAHYFLGDLEAEISIPVLNMVEETRKTVKEQFPLAGKVGLFATTGTIKSRIYHKAFEEIDWEVVVPDKISQEVVMDAIYGEKGLKAGYFEEPKKKIIKIARSLIDRGAKVILAGCTEVSLVLKSEDLSVPVLDPTHILAKAAVREAYPQD</sequence>
<protein>
    <submittedName>
        <fullName evidence="3">Amino acid racemase</fullName>
        <ecNumber evidence="3">5.1.1.-</ecNumber>
    </submittedName>
</protein>
<dbReference type="InterPro" id="IPR018187">
    <property type="entry name" value="Asp/Glu_racemase_AS_1"/>
</dbReference>
<comment type="similarity">
    <text evidence="1">Belongs to the aspartate/glutamate racemases family.</text>
</comment>
<gene>
    <name evidence="3" type="ORF">E3J59_01735</name>
</gene>